<dbReference type="SUPFAM" id="SSF55060">
    <property type="entry name" value="GHMP Kinase, C-terminal domain"/>
    <property type="match status" value="1"/>
</dbReference>
<comment type="similarity">
    <text evidence="1 11">Belongs to the GHMP kinase family. GalK subfamily.</text>
</comment>
<evidence type="ECO:0000256" key="8">
    <source>
        <dbReference type="ARBA" id="ARBA00022842"/>
    </source>
</evidence>
<dbReference type="RefSeq" id="WP_115218114.1">
    <property type="nucleotide sequence ID" value="NZ_UHIA01000004.1"/>
</dbReference>
<dbReference type="AlphaFoldDB" id="A0A380MV27"/>
<evidence type="ECO:0000256" key="6">
    <source>
        <dbReference type="ARBA" id="ARBA00022777"/>
    </source>
</evidence>
<keyword evidence="7 11" id="KW-0067">ATP-binding</keyword>
<dbReference type="SUPFAM" id="SSF54211">
    <property type="entry name" value="Ribosomal protein S5 domain 2-like"/>
    <property type="match status" value="1"/>
</dbReference>
<evidence type="ECO:0000259" key="15">
    <source>
        <dbReference type="Pfam" id="PF10509"/>
    </source>
</evidence>
<evidence type="ECO:0000313" key="17">
    <source>
        <dbReference type="Proteomes" id="UP000254575"/>
    </source>
</evidence>
<comment type="subcellular location">
    <subcellularLocation>
        <location evidence="11">Cytoplasm</location>
    </subcellularLocation>
</comment>
<dbReference type="OrthoDB" id="250531at2"/>
<dbReference type="PROSITE" id="PS00106">
    <property type="entry name" value="GALACTOKINASE"/>
    <property type="match status" value="1"/>
</dbReference>
<dbReference type="Gene3D" id="3.30.70.890">
    <property type="entry name" value="GHMP kinase, C-terminal domain"/>
    <property type="match status" value="1"/>
</dbReference>
<feature type="binding site" evidence="11">
    <location>
        <position position="157"/>
    </location>
    <ligand>
        <name>Mg(2+)</name>
        <dbReference type="ChEBI" id="CHEBI:18420"/>
    </ligand>
</feature>
<feature type="binding site" evidence="11">
    <location>
        <position position="218"/>
    </location>
    <ligand>
        <name>substrate</name>
    </ligand>
</feature>
<evidence type="ECO:0000256" key="5">
    <source>
        <dbReference type="ARBA" id="ARBA00022741"/>
    </source>
</evidence>
<gene>
    <name evidence="11 16" type="primary">galK</name>
    <name evidence="16" type="ORF">NCTC10717_00831</name>
</gene>
<dbReference type="GO" id="GO:0005829">
    <property type="term" value="C:cytosol"/>
    <property type="evidence" value="ECO:0007669"/>
    <property type="project" value="TreeGrafter"/>
</dbReference>
<evidence type="ECO:0000313" key="16">
    <source>
        <dbReference type="EMBL" id="SUO96044.1"/>
    </source>
</evidence>
<dbReference type="Pfam" id="PF00288">
    <property type="entry name" value="GHMP_kinases_N"/>
    <property type="match status" value="1"/>
</dbReference>
<dbReference type="GO" id="GO:0000287">
    <property type="term" value="F:magnesium ion binding"/>
    <property type="evidence" value="ECO:0007669"/>
    <property type="project" value="UniProtKB-UniRule"/>
</dbReference>
<dbReference type="InterPro" id="IPR006203">
    <property type="entry name" value="GHMP_knse_ATP-bd_CS"/>
</dbReference>
<feature type="domain" description="GHMP kinase N-terminal" evidence="13">
    <location>
        <begin position="88"/>
        <end position="176"/>
    </location>
</feature>
<dbReference type="Pfam" id="PF10509">
    <property type="entry name" value="GalKase_gal_bdg"/>
    <property type="match status" value="1"/>
</dbReference>
<proteinExistence type="inferred from homology"/>
<keyword evidence="17" id="KW-1185">Reference proteome</keyword>
<evidence type="ECO:0000256" key="11">
    <source>
        <dbReference type="HAMAP-Rule" id="MF_00246"/>
    </source>
</evidence>
<comment type="caution">
    <text evidence="11">Lacks conserved residue(s) required for the propagation of feature annotation.</text>
</comment>
<evidence type="ECO:0000256" key="2">
    <source>
        <dbReference type="ARBA" id="ARBA00022490"/>
    </source>
</evidence>
<dbReference type="NCBIfam" id="NF003472">
    <property type="entry name" value="PRK05101.1"/>
    <property type="match status" value="1"/>
</dbReference>
<feature type="domain" description="GHMP kinase C-terminal" evidence="14">
    <location>
        <begin position="274"/>
        <end position="355"/>
    </location>
</feature>
<dbReference type="GO" id="GO:0004335">
    <property type="term" value="F:galactokinase activity"/>
    <property type="evidence" value="ECO:0007669"/>
    <property type="project" value="UniProtKB-UniRule"/>
</dbReference>
<evidence type="ECO:0000256" key="10">
    <source>
        <dbReference type="ARBA" id="ARBA00023277"/>
    </source>
</evidence>
<dbReference type="InterPro" id="IPR014721">
    <property type="entry name" value="Ribsml_uS5_D2-typ_fold_subgr"/>
</dbReference>
<evidence type="ECO:0000259" key="13">
    <source>
        <dbReference type="Pfam" id="PF00288"/>
    </source>
</evidence>
<dbReference type="EC" id="2.7.1.6" evidence="11 12"/>
<dbReference type="EMBL" id="UHIA01000004">
    <property type="protein sequence ID" value="SUO96044.1"/>
    <property type="molecule type" value="Genomic_DNA"/>
</dbReference>
<keyword evidence="8 11" id="KW-0460">Magnesium</keyword>
<dbReference type="InterPro" id="IPR013750">
    <property type="entry name" value="GHMP_kinase_C_dom"/>
</dbReference>
<comment type="pathway">
    <text evidence="11">Carbohydrate metabolism; galactose metabolism.</text>
</comment>
<keyword evidence="10 11" id="KW-0119">Carbohydrate metabolism</keyword>
<dbReference type="Gene3D" id="3.30.230.10">
    <property type="match status" value="1"/>
</dbReference>
<dbReference type="InterPro" id="IPR000705">
    <property type="entry name" value="Galactokinase"/>
</dbReference>
<dbReference type="NCBIfam" id="TIGR00131">
    <property type="entry name" value="gal_kin"/>
    <property type="match status" value="1"/>
</dbReference>
<dbReference type="PRINTS" id="PR00959">
    <property type="entry name" value="MEVGALKINASE"/>
</dbReference>
<dbReference type="PRINTS" id="PR00473">
    <property type="entry name" value="GALCTOKINASE"/>
</dbReference>
<dbReference type="HAMAP" id="MF_00246">
    <property type="entry name" value="Galactokinase"/>
    <property type="match status" value="1"/>
</dbReference>
<dbReference type="PANTHER" id="PTHR10457:SF7">
    <property type="entry name" value="GALACTOKINASE-RELATED"/>
    <property type="match status" value="1"/>
</dbReference>
<dbReference type="InterPro" id="IPR022963">
    <property type="entry name" value="Galactokinase_bac"/>
</dbReference>
<dbReference type="PANTHER" id="PTHR10457">
    <property type="entry name" value="MEVALONATE KINASE/GALACTOKINASE"/>
    <property type="match status" value="1"/>
</dbReference>
<feature type="binding site" evidence="11">
    <location>
        <begin position="119"/>
        <end position="125"/>
    </location>
    <ligand>
        <name>ATP</name>
        <dbReference type="ChEBI" id="CHEBI:30616"/>
    </ligand>
</feature>
<feature type="binding site" evidence="11">
    <location>
        <begin position="30"/>
        <end position="33"/>
    </location>
    <ligand>
        <name>substrate</name>
    </ligand>
</feature>
<dbReference type="PROSITE" id="PS00627">
    <property type="entry name" value="GHMP_KINASES_ATP"/>
    <property type="match status" value="1"/>
</dbReference>
<evidence type="ECO:0000256" key="1">
    <source>
        <dbReference type="ARBA" id="ARBA00006566"/>
    </source>
</evidence>
<dbReference type="InterPro" id="IPR036554">
    <property type="entry name" value="GHMP_kinase_C_sf"/>
</dbReference>
<dbReference type="InterPro" id="IPR006204">
    <property type="entry name" value="GHMP_kinase_N_dom"/>
</dbReference>
<evidence type="ECO:0000259" key="14">
    <source>
        <dbReference type="Pfam" id="PF08544"/>
    </source>
</evidence>
<keyword evidence="6 11" id="KW-0418">Kinase</keyword>
<keyword evidence="9 11" id="KW-0299">Galactose metabolism</keyword>
<evidence type="ECO:0000256" key="3">
    <source>
        <dbReference type="ARBA" id="ARBA00022679"/>
    </source>
</evidence>
<dbReference type="UniPathway" id="UPA00214"/>
<dbReference type="Proteomes" id="UP000254575">
    <property type="component" value="Unassembled WGS sequence"/>
</dbReference>
<dbReference type="Pfam" id="PF08544">
    <property type="entry name" value="GHMP_kinases_C"/>
    <property type="match status" value="1"/>
</dbReference>
<feature type="binding site" evidence="11">
    <location>
        <position position="125"/>
    </location>
    <ligand>
        <name>Mg(2+)</name>
        <dbReference type="ChEBI" id="CHEBI:18420"/>
    </ligand>
</feature>
<sequence length="380" mass="41199">MDISAIFTEIFNTAPAYRIRAPGRVNLIGEHTDYNDGFVLPCAIDFANYAAVKKNDGKRVRVYTENYREYDEFELNGAFPASDKQWANYVRGVFWALAEKGYPIRQGLDMAISGDVPQGAGLSSSAALEVAVGKALQTLFDLPLNESELALIGQYAENHFVGCKCGIMDQLASARGEKGHAILIDCRSLETQAIAIPDSLSVMIIHSHVKRGLVGSEYNTRREQCESAAAHFGVKALRDVSLEQFEAEKGGLEALAAKRARYIIQENQRTLAAAQAMKNNDISALSRLMAESHAGMRDEFEITHPAVDAMVALIDEVIGHSGGVRMTGGGFGGCVVALVPHEAVKAVSAHLEAHYQAKTGLKEEIFVCQPREGVTAQVLA</sequence>
<feature type="domain" description="Galactokinase N-terminal" evidence="15">
    <location>
        <begin position="7"/>
        <end position="54"/>
    </location>
</feature>
<dbReference type="InterPro" id="IPR019741">
    <property type="entry name" value="Galactokinase_CS"/>
</dbReference>
<dbReference type="FunFam" id="3.30.70.890:FF:000001">
    <property type="entry name" value="Galactokinase"/>
    <property type="match status" value="1"/>
</dbReference>
<dbReference type="PIRSF" id="PIRSF000530">
    <property type="entry name" value="Galactokinase"/>
    <property type="match status" value="1"/>
</dbReference>
<accession>A0A380MV27</accession>
<dbReference type="InterPro" id="IPR019539">
    <property type="entry name" value="GalKase_N"/>
</dbReference>
<protein>
    <recommendedName>
        <fullName evidence="11 12">Galactokinase</fullName>
        <ecNumber evidence="11 12">2.7.1.6</ecNumber>
    </recommendedName>
    <alternativeName>
        <fullName evidence="11">Galactose kinase</fullName>
    </alternativeName>
</protein>
<feature type="site" description="Transition state stabilizer" evidence="11">
    <location>
        <position position="24"/>
    </location>
</feature>
<dbReference type="InterPro" id="IPR020568">
    <property type="entry name" value="Ribosomal_Su5_D2-typ_SF"/>
</dbReference>
<reference evidence="16 17" key="1">
    <citation type="submission" date="2018-06" db="EMBL/GenBank/DDBJ databases">
        <authorList>
            <consortium name="Pathogen Informatics"/>
            <person name="Doyle S."/>
        </authorList>
    </citation>
    <scope>NUCLEOTIDE SEQUENCE [LARGE SCALE GENOMIC DNA]</scope>
    <source>
        <strain evidence="16 17">NCTC10717</strain>
    </source>
</reference>
<dbReference type="GO" id="GO:0005524">
    <property type="term" value="F:ATP binding"/>
    <property type="evidence" value="ECO:0007669"/>
    <property type="project" value="UniProtKB-UniRule"/>
</dbReference>
<evidence type="ECO:0000256" key="7">
    <source>
        <dbReference type="ARBA" id="ARBA00022840"/>
    </source>
</evidence>
<evidence type="ECO:0000256" key="9">
    <source>
        <dbReference type="ARBA" id="ARBA00023144"/>
    </source>
</evidence>
<comment type="function">
    <text evidence="11">Catalyzes the transfer of the gamma-phosphate of ATP to D-galactose to form alpha-D-galactose-1-phosphate (Gal-1-P).</text>
</comment>
<keyword evidence="3 11" id="KW-0808">Transferase</keyword>
<feature type="active site" description="Proton acceptor" evidence="11">
    <location>
        <position position="169"/>
    </location>
</feature>
<keyword evidence="4 11" id="KW-0479">Metal-binding</keyword>
<dbReference type="InterPro" id="IPR006206">
    <property type="entry name" value="Mevalonate/galactokinase"/>
</dbReference>
<dbReference type="GO" id="GO:0006012">
    <property type="term" value="P:galactose metabolic process"/>
    <property type="evidence" value="ECO:0007669"/>
    <property type="project" value="UniProtKB-UniRule"/>
</dbReference>
<keyword evidence="2 11" id="KW-0963">Cytoplasm</keyword>
<evidence type="ECO:0000256" key="4">
    <source>
        <dbReference type="ARBA" id="ARBA00022723"/>
    </source>
</evidence>
<evidence type="ECO:0000256" key="12">
    <source>
        <dbReference type="NCBIfam" id="TIGR00131"/>
    </source>
</evidence>
<name>A0A380MV27_9GAMM</name>
<keyword evidence="5 11" id="KW-0547">Nucleotide-binding</keyword>
<dbReference type="FunFam" id="3.30.230.10:FF:000017">
    <property type="entry name" value="Galactokinase"/>
    <property type="match status" value="1"/>
</dbReference>
<organism evidence="16 17">
    <name type="scientific">Suttonella indologenes</name>
    <dbReference type="NCBI Taxonomy" id="13276"/>
    <lineage>
        <taxon>Bacteria</taxon>
        <taxon>Pseudomonadati</taxon>
        <taxon>Pseudomonadota</taxon>
        <taxon>Gammaproteobacteria</taxon>
        <taxon>Cardiobacteriales</taxon>
        <taxon>Cardiobacteriaceae</taxon>
        <taxon>Suttonella</taxon>
    </lineage>
</organism>
<comment type="catalytic activity">
    <reaction evidence="11">
        <text>alpha-D-galactose + ATP = alpha-D-galactose 1-phosphate + ADP + H(+)</text>
        <dbReference type="Rhea" id="RHEA:13553"/>
        <dbReference type="ChEBI" id="CHEBI:15378"/>
        <dbReference type="ChEBI" id="CHEBI:28061"/>
        <dbReference type="ChEBI" id="CHEBI:30616"/>
        <dbReference type="ChEBI" id="CHEBI:58336"/>
        <dbReference type="ChEBI" id="CHEBI:456216"/>
        <dbReference type="EC" id="2.7.1.6"/>
    </reaction>
</comment>